<sequence>MLIAAGSADTAYALVALLACVVVGGLVFHVSTRPPLSMATGPAFLAGGAAGGVAIPIAFEVLERLGLLS</sequence>
<name>A0ABT7GRB2_9ACTN</name>
<keyword evidence="3" id="KW-1185">Reference proteome</keyword>
<organism evidence="2 3">
    <name type="scientific">Streptomyces katrae</name>
    <dbReference type="NCBI Taxonomy" id="68223"/>
    <lineage>
        <taxon>Bacteria</taxon>
        <taxon>Bacillati</taxon>
        <taxon>Actinomycetota</taxon>
        <taxon>Actinomycetes</taxon>
        <taxon>Kitasatosporales</taxon>
        <taxon>Streptomycetaceae</taxon>
        <taxon>Streptomyces</taxon>
    </lineage>
</organism>
<evidence type="ECO:0000256" key="1">
    <source>
        <dbReference type="SAM" id="Phobius"/>
    </source>
</evidence>
<dbReference type="RefSeq" id="WP_285341696.1">
    <property type="nucleotide sequence ID" value="NZ_JASITI010000010.1"/>
</dbReference>
<comment type="caution">
    <text evidence="2">The sequence shown here is derived from an EMBL/GenBank/DDBJ whole genome shotgun (WGS) entry which is preliminary data.</text>
</comment>
<keyword evidence="1" id="KW-0812">Transmembrane</keyword>
<feature type="transmembrane region" description="Helical" evidence="1">
    <location>
        <begin position="43"/>
        <end position="62"/>
    </location>
</feature>
<evidence type="ECO:0000313" key="2">
    <source>
        <dbReference type="EMBL" id="MDK9496151.1"/>
    </source>
</evidence>
<dbReference type="EMBL" id="JASITI010000010">
    <property type="protein sequence ID" value="MDK9496151.1"/>
    <property type="molecule type" value="Genomic_DNA"/>
</dbReference>
<reference evidence="2 3" key="1">
    <citation type="submission" date="2023-05" db="EMBL/GenBank/DDBJ databases">
        <title>Sequencing and Assembly of Streptomyces sp. NP73.</title>
        <authorList>
            <person name="Konwar A.N."/>
            <person name="Saikia K."/>
            <person name="Thakur D."/>
        </authorList>
    </citation>
    <scope>NUCLEOTIDE SEQUENCE [LARGE SCALE GENOMIC DNA]</scope>
    <source>
        <strain evidence="2 3">NP73</strain>
    </source>
</reference>
<evidence type="ECO:0000313" key="3">
    <source>
        <dbReference type="Proteomes" id="UP001223390"/>
    </source>
</evidence>
<keyword evidence="1" id="KW-0472">Membrane</keyword>
<evidence type="ECO:0008006" key="4">
    <source>
        <dbReference type="Google" id="ProtNLM"/>
    </source>
</evidence>
<protein>
    <recommendedName>
        <fullName evidence="4">Permease</fullName>
    </recommendedName>
</protein>
<gene>
    <name evidence="2" type="ORF">QEZ40_000493</name>
</gene>
<keyword evidence="1" id="KW-1133">Transmembrane helix</keyword>
<feature type="transmembrane region" description="Helical" evidence="1">
    <location>
        <begin position="12"/>
        <end position="31"/>
    </location>
</feature>
<proteinExistence type="predicted"/>
<dbReference type="Proteomes" id="UP001223390">
    <property type="component" value="Unassembled WGS sequence"/>
</dbReference>
<accession>A0ABT7GRB2</accession>